<accession>A0AAD2DPQ5</accession>
<gene>
    <name evidence="2" type="ORF">FPE_LOCUS6606</name>
</gene>
<organism evidence="2 3">
    <name type="scientific">Fraxinus pennsylvanica</name>
    <dbReference type="NCBI Taxonomy" id="56036"/>
    <lineage>
        <taxon>Eukaryota</taxon>
        <taxon>Viridiplantae</taxon>
        <taxon>Streptophyta</taxon>
        <taxon>Embryophyta</taxon>
        <taxon>Tracheophyta</taxon>
        <taxon>Spermatophyta</taxon>
        <taxon>Magnoliopsida</taxon>
        <taxon>eudicotyledons</taxon>
        <taxon>Gunneridae</taxon>
        <taxon>Pentapetalae</taxon>
        <taxon>asterids</taxon>
        <taxon>lamiids</taxon>
        <taxon>Lamiales</taxon>
        <taxon>Oleaceae</taxon>
        <taxon>Oleeae</taxon>
        <taxon>Fraxinus</taxon>
    </lineage>
</organism>
<name>A0AAD2DPQ5_9LAMI</name>
<evidence type="ECO:0000256" key="1">
    <source>
        <dbReference type="SAM" id="SignalP"/>
    </source>
</evidence>
<evidence type="ECO:0000313" key="3">
    <source>
        <dbReference type="Proteomes" id="UP000834106"/>
    </source>
</evidence>
<dbReference type="EMBL" id="OU503039">
    <property type="protein sequence ID" value="CAI9759176.1"/>
    <property type="molecule type" value="Genomic_DNA"/>
</dbReference>
<evidence type="ECO:0000313" key="2">
    <source>
        <dbReference type="EMBL" id="CAI9759176.1"/>
    </source>
</evidence>
<sequence length="111" mass="12766">MLGLSCLGYWHRILLFILMRIAGWHLSQNKMQFFNFAHFSWKWMQSGNVAECRFQKSKKLDLSVSLNGSWATLAADVTKVTKDLERDKESLELMSLNLLLPFTPQRGASVS</sequence>
<protein>
    <submittedName>
        <fullName evidence="2">Uncharacterized protein</fullName>
    </submittedName>
</protein>
<feature type="chain" id="PRO_5042281788" evidence="1">
    <location>
        <begin position="24"/>
        <end position="111"/>
    </location>
</feature>
<dbReference type="Proteomes" id="UP000834106">
    <property type="component" value="Chromosome 4"/>
</dbReference>
<keyword evidence="3" id="KW-1185">Reference proteome</keyword>
<proteinExistence type="predicted"/>
<dbReference type="AlphaFoldDB" id="A0AAD2DPQ5"/>
<reference evidence="2" key="1">
    <citation type="submission" date="2023-05" db="EMBL/GenBank/DDBJ databases">
        <authorList>
            <person name="Huff M."/>
        </authorList>
    </citation>
    <scope>NUCLEOTIDE SEQUENCE</scope>
</reference>
<keyword evidence="1" id="KW-0732">Signal</keyword>
<feature type="signal peptide" evidence="1">
    <location>
        <begin position="1"/>
        <end position="23"/>
    </location>
</feature>